<evidence type="ECO:0000313" key="1">
    <source>
        <dbReference type="EMBL" id="MFC5500617.1"/>
    </source>
</evidence>
<dbReference type="RefSeq" id="WP_386738210.1">
    <property type="nucleotide sequence ID" value="NZ_JBHSMG010000001.1"/>
</dbReference>
<dbReference type="Pfam" id="PF22752">
    <property type="entry name" value="DUF488-N3i"/>
    <property type="match status" value="1"/>
</dbReference>
<evidence type="ECO:0000313" key="2">
    <source>
        <dbReference type="Proteomes" id="UP001596039"/>
    </source>
</evidence>
<sequence length="121" mass="13972">MGEVLIKRAYDPPSPDDGYRVLVDRLWPRGVSRDRAELDAWLKDVAPSPQLRTWWGHDPAELDEFARRYRAELNGNPAVDQLRESLLQHPRVTLVYAARDPHVNHAAVLRDYLLPHGDRTD</sequence>
<keyword evidence="2" id="KW-1185">Reference proteome</keyword>
<dbReference type="InterPro" id="IPR052552">
    <property type="entry name" value="YeaO-like"/>
</dbReference>
<protein>
    <submittedName>
        <fullName evidence="1">DUF488 domain-containing protein</fullName>
    </submittedName>
</protein>
<proteinExistence type="predicted"/>
<dbReference type="EMBL" id="JBHSMG010000001">
    <property type="protein sequence ID" value="MFC5500617.1"/>
    <property type="molecule type" value="Genomic_DNA"/>
</dbReference>
<name>A0ABW0NMM9_9MICO</name>
<comment type="caution">
    <text evidence="1">The sequence shown here is derived from an EMBL/GenBank/DDBJ whole genome shotgun (WGS) entry which is preliminary data.</text>
</comment>
<organism evidence="1 2">
    <name type="scientific">Lysinimonas soli</name>
    <dbReference type="NCBI Taxonomy" id="1074233"/>
    <lineage>
        <taxon>Bacteria</taxon>
        <taxon>Bacillati</taxon>
        <taxon>Actinomycetota</taxon>
        <taxon>Actinomycetes</taxon>
        <taxon>Micrococcales</taxon>
        <taxon>Microbacteriaceae</taxon>
        <taxon>Lysinimonas</taxon>
    </lineage>
</organism>
<dbReference type="PANTHER" id="PTHR36849">
    <property type="entry name" value="CYTOPLASMIC PROTEIN-RELATED"/>
    <property type="match status" value="1"/>
</dbReference>
<reference evidence="2" key="1">
    <citation type="journal article" date="2019" name="Int. J. Syst. Evol. Microbiol.">
        <title>The Global Catalogue of Microorganisms (GCM) 10K type strain sequencing project: providing services to taxonomists for standard genome sequencing and annotation.</title>
        <authorList>
            <consortium name="The Broad Institute Genomics Platform"/>
            <consortium name="The Broad Institute Genome Sequencing Center for Infectious Disease"/>
            <person name="Wu L."/>
            <person name="Ma J."/>
        </authorList>
    </citation>
    <scope>NUCLEOTIDE SEQUENCE [LARGE SCALE GENOMIC DNA]</scope>
    <source>
        <strain evidence="2">CGMCC 4.6997</strain>
    </source>
</reference>
<accession>A0ABW0NMM9</accession>
<gene>
    <name evidence="1" type="ORF">ACFPJ4_00020</name>
</gene>
<dbReference type="PANTHER" id="PTHR36849:SF1">
    <property type="entry name" value="CYTOPLASMIC PROTEIN"/>
    <property type="match status" value="1"/>
</dbReference>
<dbReference type="Proteomes" id="UP001596039">
    <property type="component" value="Unassembled WGS sequence"/>
</dbReference>